<proteinExistence type="predicted"/>
<protein>
    <recommendedName>
        <fullName evidence="1">CD1375-like domain-containing protein</fullName>
    </recommendedName>
</protein>
<dbReference type="Pfam" id="PF23792">
    <property type="entry name" value="CD1375-like"/>
    <property type="match status" value="1"/>
</dbReference>
<dbReference type="EMBL" id="MH892357">
    <property type="protein sequence ID" value="AYP29309.1"/>
    <property type="molecule type" value="Genomic_DNA"/>
</dbReference>
<accession>A0A3S7W921</accession>
<evidence type="ECO:0000313" key="3">
    <source>
        <dbReference type="Proteomes" id="UP000271164"/>
    </source>
</evidence>
<keyword evidence="3" id="KW-1185">Reference proteome</keyword>
<feature type="domain" description="CD1375-like" evidence="1">
    <location>
        <begin position="25"/>
        <end position="72"/>
    </location>
</feature>
<dbReference type="InterPro" id="IPR056265">
    <property type="entry name" value="CD1375-like_dom"/>
</dbReference>
<name>A0A3S7W921_9CAUD</name>
<evidence type="ECO:0000313" key="2">
    <source>
        <dbReference type="EMBL" id="AYP29309.1"/>
    </source>
</evidence>
<gene>
    <name evidence="2" type="ORF">SW8_019</name>
</gene>
<sequence length="72" mass="8446">MKTWLNCLSLTLKKIKEEIEREKDMIVKLFAINIVDGSYPFKRVPKVLKPKVKEQIAKMVEDDELLAQLTKE</sequence>
<organism evidence="2 3">
    <name type="scientific">Streptococcus phage SW8</name>
    <dbReference type="NCBI Taxonomy" id="2419656"/>
    <lineage>
        <taxon>Viruses</taxon>
        <taxon>Duplodnaviria</taxon>
        <taxon>Heunggongvirae</taxon>
        <taxon>Uroviricota</taxon>
        <taxon>Caudoviricetes</taxon>
        <taxon>Aliceevansviridae</taxon>
        <taxon>Moineauvirus</taxon>
        <taxon>Moineauvirus SW8</taxon>
    </lineage>
</organism>
<dbReference type="Proteomes" id="UP000271164">
    <property type="component" value="Segment"/>
</dbReference>
<evidence type="ECO:0000259" key="1">
    <source>
        <dbReference type="Pfam" id="PF23792"/>
    </source>
</evidence>
<reference evidence="2 3" key="1">
    <citation type="journal article" date="2018" name="Viruses">
        <title>Biodiversity of Streptococcus thermophilus Phages in Global Dairy Fermentations.</title>
        <authorList>
            <person name="Lavelle K."/>
            <person name="Martinez I."/>
            <person name="Neve H."/>
            <person name="Lugli G."/>
            <person name="Franz C."/>
            <person name="Ventura M."/>
            <person name="Bello F."/>
            <person name="Sinderen D."/>
            <person name="Mahony J."/>
        </authorList>
    </citation>
    <scope>NUCLEOTIDE SEQUENCE [LARGE SCALE GENOMIC DNA]</scope>
</reference>